<sequence>MKLAKQMVAKPWGRCDIPGSFAVPAGQRIGEIWYEAPEGGNSPLLVKWLFTSEKLSVQVHPNDAQAKARGYLSGKEECWYIVSAQPGSLLGIGLRQAISKDDLRAAALSGGIEALIDWRPVHAGEYYYIPAGTIHAIGPGITLVEVQQHADITYRLYDYGRLDNGHLRTLHLDDALAVATLLPYSDSRSGKAKTGAMLTDGPFFRLLLADAGSRDKISGLTGSKWIVPVAGAVSIDEEIVDVGECLLASEDAVIDLTDDGLALIAAAVLR</sequence>
<dbReference type="InterPro" id="IPR051804">
    <property type="entry name" value="Carb_Metab_Reg_Kinase/Isom"/>
</dbReference>
<organism evidence="3 4">
    <name type="scientific">Sphingorhabdus arenilitoris</name>
    <dbReference type="NCBI Taxonomy" id="1490041"/>
    <lineage>
        <taxon>Bacteria</taxon>
        <taxon>Pseudomonadati</taxon>
        <taxon>Pseudomonadota</taxon>
        <taxon>Alphaproteobacteria</taxon>
        <taxon>Sphingomonadales</taxon>
        <taxon>Sphingomonadaceae</taxon>
        <taxon>Sphingorhabdus</taxon>
    </lineage>
</organism>
<evidence type="ECO:0000256" key="1">
    <source>
        <dbReference type="ARBA" id="ARBA00022723"/>
    </source>
</evidence>
<evidence type="ECO:0000313" key="4">
    <source>
        <dbReference type="Proteomes" id="UP001595887"/>
    </source>
</evidence>
<keyword evidence="1" id="KW-0479">Metal-binding</keyword>
<dbReference type="SUPFAM" id="SSF51182">
    <property type="entry name" value="RmlC-like cupins"/>
    <property type="match status" value="1"/>
</dbReference>
<dbReference type="EMBL" id="JBHSDH010000013">
    <property type="protein sequence ID" value="MFC4292806.1"/>
    <property type="molecule type" value="Genomic_DNA"/>
</dbReference>
<dbReference type="InterPro" id="IPR011051">
    <property type="entry name" value="RmlC_Cupin_sf"/>
</dbReference>
<dbReference type="InterPro" id="IPR014710">
    <property type="entry name" value="RmlC-like_jellyroll"/>
</dbReference>
<dbReference type="Proteomes" id="UP001595887">
    <property type="component" value="Unassembled WGS sequence"/>
</dbReference>
<evidence type="ECO:0000313" key="3">
    <source>
        <dbReference type="EMBL" id="MFC4292806.1"/>
    </source>
</evidence>
<keyword evidence="3" id="KW-0413">Isomerase</keyword>
<keyword evidence="2" id="KW-0862">Zinc</keyword>
<proteinExistence type="predicted"/>
<accession>A0ABV8RHG6</accession>
<keyword evidence="4" id="KW-1185">Reference proteome</keyword>
<dbReference type="GO" id="GO:0016853">
    <property type="term" value="F:isomerase activity"/>
    <property type="evidence" value="ECO:0007669"/>
    <property type="project" value="UniProtKB-KW"/>
</dbReference>
<name>A0ABV8RHG6_9SPHN</name>
<evidence type="ECO:0000256" key="2">
    <source>
        <dbReference type="ARBA" id="ARBA00022833"/>
    </source>
</evidence>
<protein>
    <submittedName>
        <fullName evidence="3">Class I mannose-6-phosphate isomerase</fullName>
    </submittedName>
</protein>
<reference evidence="4" key="1">
    <citation type="journal article" date="2019" name="Int. J. Syst. Evol. Microbiol.">
        <title>The Global Catalogue of Microorganisms (GCM) 10K type strain sequencing project: providing services to taxonomists for standard genome sequencing and annotation.</title>
        <authorList>
            <consortium name="The Broad Institute Genomics Platform"/>
            <consortium name="The Broad Institute Genome Sequencing Center for Infectious Disease"/>
            <person name="Wu L."/>
            <person name="Ma J."/>
        </authorList>
    </citation>
    <scope>NUCLEOTIDE SEQUENCE [LARGE SCALE GENOMIC DNA]</scope>
    <source>
        <strain evidence="4">CECT 8531</strain>
    </source>
</reference>
<dbReference type="Gene3D" id="2.60.120.10">
    <property type="entry name" value="Jelly Rolls"/>
    <property type="match status" value="1"/>
</dbReference>
<gene>
    <name evidence="3" type="ORF">ACFOWX_10320</name>
</gene>
<dbReference type="RefSeq" id="WP_381423796.1">
    <property type="nucleotide sequence ID" value="NZ_JBHSDH010000013.1"/>
</dbReference>
<comment type="caution">
    <text evidence="3">The sequence shown here is derived from an EMBL/GenBank/DDBJ whole genome shotgun (WGS) entry which is preliminary data.</text>
</comment>
<dbReference type="PANTHER" id="PTHR42742">
    <property type="entry name" value="TRANSCRIPTIONAL REPRESSOR MPRA"/>
    <property type="match status" value="1"/>
</dbReference>
<dbReference type="PANTHER" id="PTHR42742:SF3">
    <property type="entry name" value="FRUCTOKINASE"/>
    <property type="match status" value="1"/>
</dbReference>
<dbReference type="CDD" id="cd07010">
    <property type="entry name" value="cupin_PMI_type_I_N_bac"/>
    <property type="match status" value="1"/>
</dbReference>